<accession>A0AAN7BHT1</accession>
<organism evidence="2 3">
    <name type="scientific">Podospora fimiseda</name>
    <dbReference type="NCBI Taxonomy" id="252190"/>
    <lineage>
        <taxon>Eukaryota</taxon>
        <taxon>Fungi</taxon>
        <taxon>Dikarya</taxon>
        <taxon>Ascomycota</taxon>
        <taxon>Pezizomycotina</taxon>
        <taxon>Sordariomycetes</taxon>
        <taxon>Sordariomycetidae</taxon>
        <taxon>Sordariales</taxon>
        <taxon>Podosporaceae</taxon>
        <taxon>Podospora</taxon>
    </lineage>
</organism>
<keyword evidence="3" id="KW-1185">Reference proteome</keyword>
<dbReference type="EMBL" id="MU865425">
    <property type="protein sequence ID" value="KAK4223495.1"/>
    <property type="molecule type" value="Genomic_DNA"/>
</dbReference>
<dbReference type="AlphaFoldDB" id="A0AAN7BHT1"/>
<feature type="domain" description="Heterokaryon incompatibility" evidence="1">
    <location>
        <begin position="205"/>
        <end position="350"/>
    </location>
</feature>
<evidence type="ECO:0000313" key="3">
    <source>
        <dbReference type="Proteomes" id="UP001301958"/>
    </source>
</evidence>
<evidence type="ECO:0000313" key="2">
    <source>
        <dbReference type="EMBL" id="KAK4223495.1"/>
    </source>
</evidence>
<reference evidence="2" key="2">
    <citation type="submission" date="2023-05" db="EMBL/GenBank/DDBJ databases">
        <authorList>
            <consortium name="Lawrence Berkeley National Laboratory"/>
            <person name="Steindorff A."/>
            <person name="Hensen N."/>
            <person name="Bonometti L."/>
            <person name="Westerberg I."/>
            <person name="Brannstrom I.O."/>
            <person name="Guillou S."/>
            <person name="Cros-Aarteil S."/>
            <person name="Calhoun S."/>
            <person name="Haridas S."/>
            <person name="Kuo A."/>
            <person name="Mondo S."/>
            <person name="Pangilinan J."/>
            <person name="Riley R."/>
            <person name="Labutti K."/>
            <person name="Andreopoulos B."/>
            <person name="Lipzen A."/>
            <person name="Chen C."/>
            <person name="Yanf M."/>
            <person name="Daum C."/>
            <person name="Ng V."/>
            <person name="Clum A."/>
            <person name="Ohm R."/>
            <person name="Martin F."/>
            <person name="Silar P."/>
            <person name="Natvig D."/>
            <person name="Lalanne C."/>
            <person name="Gautier V."/>
            <person name="Ament-Velasquez S.L."/>
            <person name="Kruys A."/>
            <person name="Hutchinson M.I."/>
            <person name="Powell A.J."/>
            <person name="Barry K."/>
            <person name="Miller A.N."/>
            <person name="Grigoriev I.V."/>
            <person name="Debuchy R."/>
            <person name="Gladieux P."/>
            <person name="Thoren M.H."/>
            <person name="Johannesson H."/>
        </authorList>
    </citation>
    <scope>NUCLEOTIDE SEQUENCE</scope>
    <source>
        <strain evidence="2">CBS 990.96</strain>
    </source>
</reference>
<gene>
    <name evidence="2" type="ORF">QBC38DRAFT_487645</name>
</gene>
<dbReference type="PANTHER" id="PTHR33112:SF13">
    <property type="entry name" value="HETEROKARYON INCOMPATIBILITY DOMAIN-CONTAINING PROTEIN"/>
    <property type="match status" value="1"/>
</dbReference>
<sequence>MSDLQQICHACQGLIDHLREDSMDPSNPFRISWNSKTELATSARTCPFCAAFLTGVCNFIEDWFKFDPDELLHVRVGEIYTAMSSRLNSPMSLSHGLAVIELWVGIIRHDVDDGSRILAGDVVFHRNPQMSRPNWSKHHLNFKKRLPTLNHWIQQCLSSHPKCKNHHIKPNLPTRLLDLGVVGQSQDVIKLIESESIPEGRQRLYTTLSHCWGSLELPKTTISTWAQNSESGIMVSSLPKKFRDAIKLTRALSLRYLWIDSLCIIQDDVSDWQDEASRMSSYYQNSYLTIPATSAHDAQEGLFLDIDNPSLYLAKDAAADLVAARVMIPHPTTKLNDHSPLTRRGWVLQEEDLSSHMIHCMTELWFWKCRSMEESEDEVYQAKTTNRTLAPEIADKCTEREEYMFRWMGVADEYARRHLTYEKDRLPALAGLVEFYQCRINHDALLGAWKSTIGYDLGWRIHDPDFSGLSHMGPVMLSPIPSWSWLSQLGQHEGPRWSLDFGLPAYNGEEKASHLALTKAAEWDIAWSGPAMKSELLSTSLVVEGPVLTRSSMPSVEGFEFKADIHTWYDDGMTETKNHEIELVLLLWNAEQGLKEWGVVFAERCLLLEIVEKEPLTCRRIGVELRHTQWCGTDEAKILRQQFMSFSKDVPVRRIRLV</sequence>
<reference evidence="2" key="1">
    <citation type="journal article" date="2023" name="Mol. Phylogenet. Evol.">
        <title>Genome-scale phylogeny and comparative genomics of the fungal order Sordariales.</title>
        <authorList>
            <person name="Hensen N."/>
            <person name="Bonometti L."/>
            <person name="Westerberg I."/>
            <person name="Brannstrom I.O."/>
            <person name="Guillou S."/>
            <person name="Cros-Aarteil S."/>
            <person name="Calhoun S."/>
            <person name="Haridas S."/>
            <person name="Kuo A."/>
            <person name="Mondo S."/>
            <person name="Pangilinan J."/>
            <person name="Riley R."/>
            <person name="LaButti K."/>
            <person name="Andreopoulos B."/>
            <person name="Lipzen A."/>
            <person name="Chen C."/>
            <person name="Yan M."/>
            <person name="Daum C."/>
            <person name="Ng V."/>
            <person name="Clum A."/>
            <person name="Steindorff A."/>
            <person name="Ohm R.A."/>
            <person name="Martin F."/>
            <person name="Silar P."/>
            <person name="Natvig D.O."/>
            <person name="Lalanne C."/>
            <person name="Gautier V."/>
            <person name="Ament-Velasquez S.L."/>
            <person name="Kruys A."/>
            <person name="Hutchinson M.I."/>
            <person name="Powell A.J."/>
            <person name="Barry K."/>
            <person name="Miller A.N."/>
            <person name="Grigoriev I.V."/>
            <person name="Debuchy R."/>
            <person name="Gladieux P."/>
            <person name="Hiltunen Thoren M."/>
            <person name="Johannesson H."/>
        </authorList>
    </citation>
    <scope>NUCLEOTIDE SEQUENCE</scope>
    <source>
        <strain evidence="2">CBS 990.96</strain>
    </source>
</reference>
<dbReference type="Pfam" id="PF06985">
    <property type="entry name" value="HET"/>
    <property type="match status" value="1"/>
</dbReference>
<evidence type="ECO:0000259" key="1">
    <source>
        <dbReference type="Pfam" id="PF06985"/>
    </source>
</evidence>
<dbReference type="Proteomes" id="UP001301958">
    <property type="component" value="Unassembled WGS sequence"/>
</dbReference>
<protein>
    <submittedName>
        <fullName evidence="2">Heterokaryon incompatibility protein-domain-containing protein</fullName>
    </submittedName>
</protein>
<name>A0AAN7BHT1_9PEZI</name>
<comment type="caution">
    <text evidence="2">The sequence shown here is derived from an EMBL/GenBank/DDBJ whole genome shotgun (WGS) entry which is preliminary data.</text>
</comment>
<proteinExistence type="predicted"/>
<dbReference type="InterPro" id="IPR010730">
    <property type="entry name" value="HET"/>
</dbReference>
<dbReference type="PANTHER" id="PTHR33112">
    <property type="entry name" value="DOMAIN PROTEIN, PUTATIVE-RELATED"/>
    <property type="match status" value="1"/>
</dbReference>